<feature type="domain" description="Helicase superfamily 3 single-stranded DNA/RNA virus" evidence="2">
    <location>
        <begin position="244"/>
        <end position="342"/>
    </location>
</feature>
<feature type="domain" description="Plasmid replication protein origin binding" evidence="3">
    <location>
        <begin position="55"/>
        <end position="151"/>
    </location>
</feature>
<dbReference type="GO" id="GO:0003677">
    <property type="term" value="F:DNA binding"/>
    <property type="evidence" value="ECO:0007669"/>
    <property type="project" value="InterPro"/>
</dbReference>
<dbReference type="Gene3D" id="3.40.1310.30">
    <property type="match status" value="1"/>
</dbReference>
<organism evidence="4 5">
    <name type="scientific">Enterococcus florum</name>
    <dbReference type="NCBI Taxonomy" id="2480627"/>
    <lineage>
        <taxon>Bacteria</taxon>
        <taxon>Bacillati</taxon>
        <taxon>Bacillota</taxon>
        <taxon>Bacilli</taxon>
        <taxon>Lactobacillales</taxon>
        <taxon>Enterococcaceae</taxon>
        <taxon>Enterococcus</taxon>
    </lineage>
</organism>
<dbReference type="EMBL" id="BJCC01000001">
    <property type="protein sequence ID" value="GCF92144.1"/>
    <property type="molecule type" value="Genomic_DNA"/>
</dbReference>
<reference evidence="5" key="1">
    <citation type="submission" date="2019-02" db="EMBL/GenBank/DDBJ databases">
        <title>Draft genome sequence of Enterococcus sp. Gos25-1.</title>
        <authorList>
            <person name="Tanaka N."/>
            <person name="Shiwa Y."/>
            <person name="Fujita N."/>
        </authorList>
    </citation>
    <scope>NUCLEOTIDE SEQUENCE [LARGE SCALE GENOMIC DNA]</scope>
    <source>
        <strain evidence="5">Gos25-1</strain>
    </source>
</reference>
<name>A0A4P5P7H5_9ENTE</name>
<evidence type="ECO:0000313" key="4">
    <source>
        <dbReference type="EMBL" id="GCF92144.1"/>
    </source>
</evidence>
<dbReference type="RefSeq" id="WP_175579952.1">
    <property type="nucleotide sequence ID" value="NZ_BJCC01000001.1"/>
</dbReference>
<dbReference type="GO" id="GO:0003723">
    <property type="term" value="F:RNA binding"/>
    <property type="evidence" value="ECO:0007669"/>
    <property type="project" value="InterPro"/>
</dbReference>
<dbReference type="InterPro" id="IPR027417">
    <property type="entry name" value="P-loop_NTPase"/>
</dbReference>
<dbReference type="InterPro" id="IPR002631">
    <property type="entry name" value="Plasmid_rep_OBD"/>
</dbReference>
<dbReference type="Pfam" id="PF00910">
    <property type="entry name" value="RNA_helicase"/>
    <property type="match status" value="1"/>
</dbReference>
<gene>
    <name evidence="4" type="primary">repB</name>
    <name evidence="4" type="ORF">NRIC_00350</name>
</gene>
<feature type="region of interest" description="Disordered" evidence="1">
    <location>
        <begin position="438"/>
        <end position="460"/>
    </location>
</feature>
<sequence length="460" mass="53185">MKKQAVLNCVMIVQQLDEQFWHEWDKDYIEEAKKGNIRPLLEEVVNRLEKSDCVVSEAYGIIHDKDEIAVWDSEKMENVIEKKAKHVHLLIKFDKGNTITNLAVTSGIEPQYLEKAKSGRYGYDNMTAYLVHAKDLEKFQYDPKEVVTAKGEDYFSVYNRRMDKWVKGRAIKEATETNQSIDYVVSEIVAGNLTKSQIMLTDDLYKIYALHKRKINEAFETFGESKSYQTIADLEAGRFKKTVIFIHAKSGVGKTILSKKIIKMIQTLALYYEKMSWEFCMTASTNPFDEYNGQEILFLDDIRADSLSVSDWLKLLDPYTISPISARYHNKLGSAKIIIITSTKEPVDFFENVRFNFSEDAGQFIRRVELLIKINEGFNLYTSTQDEHYMKRGKLLLPKKKNLDGRYSHKFVKVNRHKKNRGLGKILKTVQQNMKWKTKSLSQPSAKTTVTSIPKKVASK</sequence>
<evidence type="ECO:0000313" key="5">
    <source>
        <dbReference type="Proteomes" id="UP000290567"/>
    </source>
</evidence>
<feature type="compositionally biased region" description="Polar residues" evidence="1">
    <location>
        <begin position="438"/>
        <end position="452"/>
    </location>
</feature>
<dbReference type="AlphaFoldDB" id="A0A4P5P7H5"/>
<dbReference type="Pfam" id="PF01719">
    <property type="entry name" value="Rep_OBD"/>
    <property type="match status" value="1"/>
</dbReference>
<evidence type="ECO:0000256" key="1">
    <source>
        <dbReference type="SAM" id="MobiDB-lite"/>
    </source>
</evidence>
<keyword evidence="5" id="KW-1185">Reference proteome</keyword>
<dbReference type="Gene3D" id="3.40.50.300">
    <property type="entry name" value="P-loop containing nucleotide triphosphate hydrolases"/>
    <property type="match status" value="1"/>
</dbReference>
<dbReference type="GO" id="GO:0006260">
    <property type="term" value="P:DNA replication"/>
    <property type="evidence" value="ECO:0007669"/>
    <property type="project" value="InterPro"/>
</dbReference>
<evidence type="ECO:0000259" key="2">
    <source>
        <dbReference type="Pfam" id="PF00910"/>
    </source>
</evidence>
<protein>
    <submittedName>
        <fullName evidence="4">Replication initiation protein</fullName>
    </submittedName>
</protein>
<dbReference type="GO" id="GO:0003916">
    <property type="term" value="F:DNA topoisomerase activity"/>
    <property type="evidence" value="ECO:0007669"/>
    <property type="project" value="InterPro"/>
</dbReference>
<proteinExistence type="predicted"/>
<accession>A0A4P5P7H5</accession>
<dbReference type="GO" id="GO:0005727">
    <property type="term" value="C:extrachromosomal circular DNA"/>
    <property type="evidence" value="ECO:0007669"/>
    <property type="project" value="InterPro"/>
</dbReference>
<comment type="caution">
    <text evidence="4">The sequence shown here is derived from an EMBL/GenBank/DDBJ whole genome shotgun (WGS) entry which is preliminary data.</text>
</comment>
<dbReference type="GO" id="GO:0003724">
    <property type="term" value="F:RNA helicase activity"/>
    <property type="evidence" value="ECO:0007669"/>
    <property type="project" value="InterPro"/>
</dbReference>
<dbReference type="Proteomes" id="UP000290567">
    <property type="component" value="Unassembled WGS sequence"/>
</dbReference>
<dbReference type="InterPro" id="IPR000605">
    <property type="entry name" value="Helicase_SF3_ssDNA/RNA_vir"/>
</dbReference>
<evidence type="ECO:0000259" key="3">
    <source>
        <dbReference type="Pfam" id="PF01719"/>
    </source>
</evidence>
<dbReference type="SUPFAM" id="SSF52540">
    <property type="entry name" value="P-loop containing nucleoside triphosphate hydrolases"/>
    <property type="match status" value="1"/>
</dbReference>